<dbReference type="Pfam" id="PF04143">
    <property type="entry name" value="Sulf_transp"/>
    <property type="match status" value="1"/>
</dbReference>
<reference evidence="2 3" key="1">
    <citation type="submission" date="2020-08" db="EMBL/GenBank/DDBJ databases">
        <authorList>
            <person name="Liu C."/>
            <person name="Sun Q."/>
        </authorList>
    </citation>
    <scope>NUCLEOTIDE SEQUENCE [LARGE SCALE GENOMIC DNA]</scope>
    <source>
        <strain evidence="2 3">NSJ-18</strain>
    </source>
</reference>
<proteinExistence type="predicted"/>
<sequence length="186" mass="19513">MKILLAIVLGAFFGYALYKVGATSPKKLLSMLRLEDLHLAKVILFAIGFSSVLLYLANLIGIFNLDHLSIKTMNTGVILGGIIFGLGFGSVGTCPGTCVGAVSSDNIKKAIVTILGGLIGAFVFSMSYATLKSIGLISSLDMGKLTLFNLSPEFPSLFNLGFTGLLITGVLFMGGSLLLPSSIIKK</sequence>
<comment type="caution">
    <text evidence="2">The sequence shown here is derived from an EMBL/GenBank/DDBJ whole genome shotgun (WGS) entry which is preliminary data.</text>
</comment>
<name>A0ABR7JQC6_9FIRM</name>
<dbReference type="Proteomes" id="UP000609849">
    <property type="component" value="Unassembled WGS sequence"/>
</dbReference>
<evidence type="ECO:0000313" key="2">
    <source>
        <dbReference type="EMBL" id="MBC5997122.1"/>
    </source>
</evidence>
<dbReference type="RefSeq" id="WP_153924444.1">
    <property type="nucleotide sequence ID" value="NZ_JACRWE010000004.1"/>
</dbReference>
<keyword evidence="1" id="KW-1133">Transmembrane helix</keyword>
<dbReference type="InterPro" id="IPR007272">
    <property type="entry name" value="Sulf_transp_TsuA/YedE"/>
</dbReference>
<keyword evidence="1" id="KW-0472">Membrane</keyword>
<keyword evidence="3" id="KW-1185">Reference proteome</keyword>
<evidence type="ECO:0000313" key="3">
    <source>
        <dbReference type="Proteomes" id="UP000609849"/>
    </source>
</evidence>
<organism evidence="2 3">
    <name type="scientific">Romboutsia faecis</name>
    <dbReference type="NCBI Taxonomy" id="2764597"/>
    <lineage>
        <taxon>Bacteria</taxon>
        <taxon>Bacillati</taxon>
        <taxon>Bacillota</taxon>
        <taxon>Clostridia</taxon>
        <taxon>Peptostreptococcales</taxon>
        <taxon>Peptostreptococcaceae</taxon>
        <taxon>Romboutsia</taxon>
    </lineage>
</organism>
<feature type="transmembrane region" description="Helical" evidence="1">
    <location>
        <begin position="38"/>
        <end position="63"/>
    </location>
</feature>
<dbReference type="EMBL" id="JACRWE010000004">
    <property type="protein sequence ID" value="MBC5997122.1"/>
    <property type="molecule type" value="Genomic_DNA"/>
</dbReference>
<feature type="transmembrane region" description="Helical" evidence="1">
    <location>
        <begin position="110"/>
        <end position="137"/>
    </location>
</feature>
<gene>
    <name evidence="2" type="ORF">H8923_10140</name>
</gene>
<accession>A0ABR7JQC6</accession>
<feature type="transmembrane region" description="Helical" evidence="1">
    <location>
        <begin position="157"/>
        <end position="179"/>
    </location>
</feature>
<protein>
    <submittedName>
        <fullName evidence="2">YeeE/YedE family protein</fullName>
    </submittedName>
</protein>
<evidence type="ECO:0000256" key="1">
    <source>
        <dbReference type="SAM" id="Phobius"/>
    </source>
</evidence>
<keyword evidence="1" id="KW-0812">Transmembrane</keyword>